<dbReference type="InterPro" id="IPR018202">
    <property type="entry name" value="Ser_caboxypep_ser_AS"/>
</dbReference>
<dbReference type="PRINTS" id="PR00724">
    <property type="entry name" value="CRBOXYPTASEC"/>
</dbReference>
<keyword evidence="4" id="KW-0732">Signal</keyword>
<dbReference type="GeneID" id="30967574"/>
<dbReference type="AlphaFoldDB" id="A0A1D2VB63"/>
<keyword evidence="2 7" id="KW-0121">Carboxypeptidase</keyword>
<dbReference type="PROSITE" id="PS00131">
    <property type="entry name" value="CARBOXYPEPT_SER_SER"/>
    <property type="match status" value="1"/>
</dbReference>
<dbReference type="InParanoid" id="A0A1D2VB63"/>
<dbReference type="InterPro" id="IPR029058">
    <property type="entry name" value="AB_hydrolase_fold"/>
</dbReference>
<gene>
    <name evidence="8" type="ORF">ASCRUDRAFT_77624</name>
</gene>
<organism evidence="8 9">
    <name type="scientific">Ascoidea rubescens DSM 1968</name>
    <dbReference type="NCBI Taxonomy" id="1344418"/>
    <lineage>
        <taxon>Eukaryota</taxon>
        <taxon>Fungi</taxon>
        <taxon>Dikarya</taxon>
        <taxon>Ascomycota</taxon>
        <taxon>Saccharomycotina</taxon>
        <taxon>Saccharomycetes</taxon>
        <taxon>Ascoideaceae</taxon>
        <taxon>Ascoidea</taxon>
    </lineage>
</organism>
<dbReference type="InterPro" id="IPR001563">
    <property type="entry name" value="Peptidase_S10"/>
</dbReference>
<protein>
    <recommendedName>
        <fullName evidence="7">Carboxypeptidase</fullName>
        <ecNumber evidence="7">3.4.16.-</ecNumber>
    </recommendedName>
</protein>
<dbReference type="PANTHER" id="PTHR11802">
    <property type="entry name" value="SERINE PROTEASE FAMILY S10 SERINE CARBOXYPEPTIDASE"/>
    <property type="match status" value="1"/>
</dbReference>
<dbReference type="GO" id="GO:0006508">
    <property type="term" value="P:proteolysis"/>
    <property type="evidence" value="ECO:0007669"/>
    <property type="project" value="UniProtKB-KW"/>
</dbReference>
<evidence type="ECO:0000256" key="1">
    <source>
        <dbReference type="ARBA" id="ARBA00009431"/>
    </source>
</evidence>
<dbReference type="OrthoDB" id="443318at2759"/>
<dbReference type="Gene3D" id="3.40.50.1820">
    <property type="entry name" value="alpha/beta hydrolase"/>
    <property type="match status" value="1"/>
</dbReference>
<dbReference type="PANTHER" id="PTHR11802:SF113">
    <property type="entry name" value="SERINE CARBOXYPEPTIDASE CTSA-4.1"/>
    <property type="match status" value="1"/>
</dbReference>
<reference evidence="9" key="1">
    <citation type="submission" date="2016-05" db="EMBL/GenBank/DDBJ databases">
        <title>Comparative genomics of biotechnologically important yeasts.</title>
        <authorList>
            <consortium name="DOE Joint Genome Institute"/>
            <person name="Riley R."/>
            <person name="Haridas S."/>
            <person name="Wolfe K.H."/>
            <person name="Lopes M.R."/>
            <person name="Hittinger C.T."/>
            <person name="Goker M."/>
            <person name="Salamov A."/>
            <person name="Wisecaver J."/>
            <person name="Long T.M."/>
            <person name="Aerts A.L."/>
            <person name="Barry K."/>
            <person name="Choi C."/>
            <person name="Clum A."/>
            <person name="Coughlan A.Y."/>
            <person name="Deshpande S."/>
            <person name="Douglass A.P."/>
            <person name="Hanson S.J."/>
            <person name="Klenk H.-P."/>
            <person name="Labutti K."/>
            <person name="Lapidus A."/>
            <person name="Lindquist E."/>
            <person name="Lipzen A."/>
            <person name="Meier-Kolthoff J.P."/>
            <person name="Ohm R.A."/>
            <person name="Otillar R.P."/>
            <person name="Pangilinan J."/>
            <person name="Peng Y."/>
            <person name="Rokas A."/>
            <person name="Rosa C.A."/>
            <person name="Scheuner C."/>
            <person name="Sibirny A.A."/>
            <person name="Slot J.C."/>
            <person name="Stielow J.B."/>
            <person name="Sun H."/>
            <person name="Kurtzman C.P."/>
            <person name="Blackwell M."/>
            <person name="Grigoriev I.V."/>
            <person name="Jeffries T.W."/>
        </authorList>
    </citation>
    <scope>NUCLEOTIDE SEQUENCE [LARGE SCALE GENOMIC DNA]</scope>
    <source>
        <strain evidence="9">DSM 1968</strain>
    </source>
</reference>
<dbReference type="EMBL" id="KV454489">
    <property type="protein sequence ID" value="ODV58908.1"/>
    <property type="molecule type" value="Genomic_DNA"/>
</dbReference>
<evidence type="ECO:0000256" key="7">
    <source>
        <dbReference type="RuleBase" id="RU361156"/>
    </source>
</evidence>
<dbReference type="SUPFAM" id="SSF53474">
    <property type="entry name" value="alpha/beta-Hydrolases"/>
    <property type="match status" value="1"/>
</dbReference>
<dbReference type="PROSITE" id="PS00560">
    <property type="entry name" value="CARBOXYPEPT_SER_HIS"/>
    <property type="match status" value="1"/>
</dbReference>
<evidence type="ECO:0000256" key="4">
    <source>
        <dbReference type="ARBA" id="ARBA00022729"/>
    </source>
</evidence>
<dbReference type="InterPro" id="IPR033124">
    <property type="entry name" value="Ser_caboxypep_his_AS"/>
</dbReference>
<accession>A0A1D2VB63</accession>
<keyword evidence="3 7" id="KW-0645">Protease</keyword>
<dbReference type="EC" id="3.4.16.-" evidence="7"/>
<comment type="similarity">
    <text evidence="1 7">Belongs to the peptidase S10 family.</text>
</comment>
<keyword evidence="5 7" id="KW-0378">Hydrolase</keyword>
<dbReference type="Pfam" id="PF00450">
    <property type="entry name" value="Peptidase_S10"/>
    <property type="match status" value="1"/>
</dbReference>
<name>A0A1D2VB63_9ASCO</name>
<proteinExistence type="inferred from homology"/>
<evidence type="ECO:0000256" key="6">
    <source>
        <dbReference type="ARBA" id="ARBA00023180"/>
    </source>
</evidence>
<sequence>MQQKSTPNQDKDDRKWDSVIKTNQFNDYSLRIKKNNPAILGIDPDVNQYSGYLDIQSVDKHFFYWFFESRNDPVNDPLILWLNGGPGCSSMTGLFFELGPSSIDSNLNPVYNKYSWNNNASVIFLEQPIGVGYSYSKSSNLVSSTDAASLDVFVFLELFFQKFPNFLNNKFHLAGESYGGHYLPRFGSEIINREDRSFNLSSIMIGNGFTDALVQYNFYEPMACGLGGYKQVLTDKECDDMTNSYPFCAKLVRNCYKNLNAFSCVPAQFYCEGKFNDAYNKKNLNPYDIRKYCDEGENNDECYKEFSYIEDYLNLDYVKEALGSEVDKFVSCSNSVFQAFTFTGDLIKPHQQYVAELLDRDIPVLLYAGDKDYICNWLGNEAWSLDLDYKDHDKFLKEQFRDYYLLLDKNGDNNSENEKEYGGSFRNYGNFTFLRIFDAGHMVPFDQPKVSLDMVNRWISGDYSFEEN</sequence>
<dbReference type="RefSeq" id="XP_020045215.1">
    <property type="nucleotide sequence ID" value="XM_020193938.1"/>
</dbReference>
<evidence type="ECO:0000256" key="5">
    <source>
        <dbReference type="ARBA" id="ARBA00022801"/>
    </source>
</evidence>
<evidence type="ECO:0000256" key="2">
    <source>
        <dbReference type="ARBA" id="ARBA00022645"/>
    </source>
</evidence>
<keyword evidence="9" id="KW-1185">Reference proteome</keyword>
<dbReference type="Gene3D" id="1.10.287.410">
    <property type="match status" value="1"/>
</dbReference>
<evidence type="ECO:0000256" key="3">
    <source>
        <dbReference type="ARBA" id="ARBA00022670"/>
    </source>
</evidence>
<evidence type="ECO:0000313" key="9">
    <source>
        <dbReference type="Proteomes" id="UP000095038"/>
    </source>
</evidence>
<keyword evidence="6" id="KW-0325">Glycoprotein</keyword>
<dbReference type="GO" id="GO:0000324">
    <property type="term" value="C:fungal-type vacuole"/>
    <property type="evidence" value="ECO:0007669"/>
    <property type="project" value="TreeGrafter"/>
</dbReference>
<evidence type="ECO:0000313" key="8">
    <source>
        <dbReference type="EMBL" id="ODV58908.1"/>
    </source>
</evidence>
<dbReference type="STRING" id="1344418.A0A1D2VB63"/>
<dbReference type="Proteomes" id="UP000095038">
    <property type="component" value="Unassembled WGS sequence"/>
</dbReference>
<dbReference type="GO" id="GO:0004185">
    <property type="term" value="F:serine-type carboxypeptidase activity"/>
    <property type="evidence" value="ECO:0007669"/>
    <property type="project" value="UniProtKB-UniRule"/>
</dbReference>